<dbReference type="AlphaFoldDB" id="A0A7M7TGH7"/>
<dbReference type="InterPro" id="IPR050230">
    <property type="entry name" value="CALM/Myosin/TropC-like"/>
</dbReference>
<dbReference type="InParanoid" id="A0A7M7TGH7"/>
<keyword evidence="4" id="KW-1185">Reference proteome</keyword>
<evidence type="ECO:0000256" key="1">
    <source>
        <dbReference type="ARBA" id="ARBA00022737"/>
    </source>
</evidence>
<evidence type="ECO:0000313" key="3">
    <source>
        <dbReference type="EnsemblMetazoa" id="XP_783518"/>
    </source>
</evidence>
<protein>
    <recommendedName>
        <fullName evidence="2">EF-hand domain-containing protein</fullName>
    </recommendedName>
</protein>
<dbReference type="PANTHER" id="PTHR23048">
    <property type="entry name" value="MYOSIN LIGHT CHAIN 1, 3"/>
    <property type="match status" value="1"/>
</dbReference>
<dbReference type="PANTHER" id="PTHR23048:SF49">
    <property type="entry name" value="FI08416P-RELATED"/>
    <property type="match status" value="1"/>
</dbReference>
<dbReference type="Gene3D" id="1.10.238.10">
    <property type="entry name" value="EF-hand"/>
    <property type="match status" value="2"/>
</dbReference>
<dbReference type="FunFam" id="1.10.238.10:FF:000178">
    <property type="entry name" value="Calmodulin-2 A"/>
    <property type="match status" value="1"/>
</dbReference>
<reference evidence="4" key="1">
    <citation type="submission" date="2015-02" db="EMBL/GenBank/DDBJ databases">
        <title>Genome sequencing for Strongylocentrotus purpuratus.</title>
        <authorList>
            <person name="Murali S."/>
            <person name="Liu Y."/>
            <person name="Vee V."/>
            <person name="English A."/>
            <person name="Wang M."/>
            <person name="Skinner E."/>
            <person name="Han Y."/>
            <person name="Muzny D.M."/>
            <person name="Worley K.C."/>
            <person name="Gibbs R.A."/>
        </authorList>
    </citation>
    <scope>NUCLEOTIDE SEQUENCE</scope>
</reference>
<dbReference type="Proteomes" id="UP000007110">
    <property type="component" value="Unassembled WGS sequence"/>
</dbReference>
<dbReference type="GO" id="GO:0005509">
    <property type="term" value="F:calcium ion binding"/>
    <property type="evidence" value="ECO:0007669"/>
    <property type="project" value="InterPro"/>
</dbReference>
<dbReference type="SUPFAM" id="SSF47473">
    <property type="entry name" value="EF-hand"/>
    <property type="match status" value="1"/>
</dbReference>
<dbReference type="GeneID" id="578241"/>
<sequence length="154" mass="17774">MNPKFSDANMQEYKDTFMMWDRKGDSKIAVPHIGHVMRSLLWNPTEKAIKKVIGPDRDEYDRVDWETFLPMMKDVTAGKFGNENDFVEGLKVFDKDNSSTVNCGEIRHVLSTLGERLEEAEVDVIIKGMEDKKGMIQIDAFVKKIMYDLLAECY</sequence>
<accession>A0A7M7TGH7</accession>
<dbReference type="EnsemblMetazoa" id="XM_778425">
    <property type="protein sequence ID" value="XP_783518"/>
    <property type="gene ID" value="LOC578241"/>
</dbReference>
<feature type="domain" description="EF-hand" evidence="2">
    <location>
        <begin position="81"/>
        <end position="116"/>
    </location>
</feature>
<keyword evidence="1" id="KW-0677">Repeat</keyword>
<dbReference type="InterPro" id="IPR002048">
    <property type="entry name" value="EF_hand_dom"/>
</dbReference>
<dbReference type="FunCoup" id="A0A7M7TGH7">
    <property type="interactions" value="481"/>
</dbReference>
<name>A0A7M7TGH7_STRPU</name>
<organism evidence="3 4">
    <name type="scientific">Strongylocentrotus purpuratus</name>
    <name type="common">Purple sea urchin</name>
    <dbReference type="NCBI Taxonomy" id="7668"/>
    <lineage>
        <taxon>Eukaryota</taxon>
        <taxon>Metazoa</taxon>
        <taxon>Echinodermata</taxon>
        <taxon>Eleutherozoa</taxon>
        <taxon>Echinozoa</taxon>
        <taxon>Echinoidea</taxon>
        <taxon>Euechinoidea</taxon>
        <taxon>Echinacea</taxon>
        <taxon>Camarodonta</taxon>
        <taxon>Echinidea</taxon>
        <taxon>Strongylocentrotidae</taxon>
        <taxon>Strongylocentrotus</taxon>
    </lineage>
</organism>
<dbReference type="PROSITE" id="PS50222">
    <property type="entry name" value="EF_HAND_2"/>
    <property type="match status" value="1"/>
</dbReference>
<proteinExistence type="predicted"/>
<dbReference type="RefSeq" id="XP_783518.3">
    <property type="nucleotide sequence ID" value="XM_778425.5"/>
</dbReference>
<evidence type="ECO:0000313" key="4">
    <source>
        <dbReference type="Proteomes" id="UP000007110"/>
    </source>
</evidence>
<reference evidence="3" key="2">
    <citation type="submission" date="2021-01" db="UniProtKB">
        <authorList>
            <consortium name="EnsemblMetazoa"/>
        </authorList>
    </citation>
    <scope>IDENTIFICATION</scope>
</reference>
<dbReference type="InterPro" id="IPR011992">
    <property type="entry name" value="EF-hand-dom_pair"/>
</dbReference>
<evidence type="ECO:0000259" key="2">
    <source>
        <dbReference type="PROSITE" id="PS50222"/>
    </source>
</evidence>
<dbReference type="OrthoDB" id="5959761at2759"/>
<dbReference type="GO" id="GO:0016460">
    <property type="term" value="C:myosin II complex"/>
    <property type="evidence" value="ECO:0000318"/>
    <property type="project" value="GO_Central"/>
</dbReference>
<dbReference type="OMA" id="CKHELID"/>